<dbReference type="InterPro" id="IPR013785">
    <property type="entry name" value="Aldolase_TIM"/>
</dbReference>
<comment type="cofactor">
    <cofactor evidence="2">
        <name>Mn(2+)</name>
        <dbReference type="ChEBI" id="CHEBI:29035"/>
    </cofactor>
</comment>
<keyword evidence="8 10" id="KW-0479">Metal-binding</keyword>
<keyword evidence="10 11" id="KW-0119">Carbohydrate metabolism</keyword>
<feature type="binding site" evidence="10 13">
    <location>
        <position position="34"/>
    </location>
    <ligand>
        <name>a divalent metal cation</name>
        <dbReference type="ChEBI" id="CHEBI:60240"/>
    </ligand>
</feature>
<protein>
    <recommendedName>
        <fullName evidence="7 10">Ribulose-phosphate 3-epimerase</fullName>
        <ecNumber evidence="7 10">5.1.3.1</ecNumber>
    </recommendedName>
</protein>
<proteinExistence type="inferred from homology"/>
<dbReference type="AlphaFoldDB" id="A0A1B2DWL1"/>
<feature type="active site" description="Proton acceptor" evidence="10 12">
    <location>
        <position position="34"/>
    </location>
</feature>
<evidence type="ECO:0000256" key="5">
    <source>
        <dbReference type="ARBA" id="ARBA00001954"/>
    </source>
</evidence>
<comment type="catalytic activity">
    <reaction evidence="1 10 11">
        <text>D-ribulose 5-phosphate = D-xylulose 5-phosphate</text>
        <dbReference type="Rhea" id="RHEA:13677"/>
        <dbReference type="ChEBI" id="CHEBI:57737"/>
        <dbReference type="ChEBI" id="CHEBI:58121"/>
        <dbReference type="EC" id="5.1.3.1"/>
    </reaction>
</comment>
<dbReference type="CDD" id="cd00429">
    <property type="entry name" value="RPE"/>
    <property type="match status" value="1"/>
</dbReference>
<dbReference type="GO" id="GO:0046872">
    <property type="term" value="F:metal ion binding"/>
    <property type="evidence" value="ECO:0007669"/>
    <property type="project" value="UniProtKB-UniRule"/>
</dbReference>
<organism evidence="15">
    <name type="scientific">Paenibacillus ihbetae</name>
    <dbReference type="NCBI Taxonomy" id="1870820"/>
    <lineage>
        <taxon>Bacteria</taxon>
        <taxon>Bacillati</taxon>
        <taxon>Bacillota</taxon>
        <taxon>Bacilli</taxon>
        <taxon>Bacillales</taxon>
        <taxon>Paenibacillaceae</taxon>
        <taxon>Paenibacillus</taxon>
    </lineage>
</organism>
<accession>A0A1B2DWL1</accession>
<feature type="binding site" evidence="10 14">
    <location>
        <position position="7"/>
    </location>
    <ligand>
        <name>substrate</name>
    </ligand>
</feature>
<dbReference type="GO" id="GO:0019323">
    <property type="term" value="P:pentose catabolic process"/>
    <property type="evidence" value="ECO:0007669"/>
    <property type="project" value="UniProtKB-UniRule"/>
</dbReference>
<feature type="binding site" evidence="10">
    <location>
        <begin position="175"/>
        <end position="177"/>
    </location>
    <ligand>
        <name>substrate</name>
    </ligand>
</feature>
<feature type="binding site" evidence="14">
    <location>
        <position position="177"/>
    </location>
    <ligand>
        <name>substrate</name>
    </ligand>
</feature>
<evidence type="ECO:0000256" key="2">
    <source>
        <dbReference type="ARBA" id="ARBA00001936"/>
    </source>
</evidence>
<gene>
    <name evidence="10" type="primary">rpe</name>
    <name evidence="15" type="ORF">BBD41_05150</name>
</gene>
<comment type="similarity">
    <text evidence="6 10 11">Belongs to the ribulose-phosphate 3-epimerase family.</text>
</comment>
<dbReference type="PROSITE" id="PS01086">
    <property type="entry name" value="RIBUL_P_3_EPIMER_2"/>
    <property type="match status" value="1"/>
</dbReference>
<sequence>MIKIAPSILSADFAKLGSEIREAEAAGADWIHVDVMDGHFVPNITLGPPIVQAIRPHTALTLDVHLMIEQPERYVADFAKAGADLITVHAEACPHLHRVVHLIKEQGVKAGVAINPATPAHVLEEILPDLDLVLVMTVNPGFGGQAFIERTVGKISQLRTRANELGLASLHIEVDGGITAETAPLVAGAGADVLVAGSAVFGKADRAEAIARIRDSATS</sequence>
<comment type="cofactor">
    <cofactor evidence="5">
        <name>Fe(2+)</name>
        <dbReference type="ChEBI" id="CHEBI:29033"/>
    </cofactor>
</comment>
<evidence type="ECO:0000256" key="13">
    <source>
        <dbReference type="PIRSR" id="PIRSR001461-2"/>
    </source>
</evidence>
<comment type="cofactor">
    <cofactor evidence="3">
        <name>Co(2+)</name>
        <dbReference type="ChEBI" id="CHEBI:48828"/>
    </cofactor>
</comment>
<dbReference type="PIRSF" id="PIRSF001461">
    <property type="entry name" value="RPE"/>
    <property type="match status" value="1"/>
</dbReference>
<dbReference type="NCBIfam" id="NF004076">
    <property type="entry name" value="PRK05581.1-4"/>
    <property type="match status" value="1"/>
</dbReference>
<dbReference type="Gene3D" id="3.20.20.70">
    <property type="entry name" value="Aldolase class I"/>
    <property type="match status" value="1"/>
</dbReference>
<name>A0A1B2DWL1_9BACL</name>
<dbReference type="SUPFAM" id="SSF51366">
    <property type="entry name" value="Ribulose-phoshate binding barrel"/>
    <property type="match status" value="1"/>
</dbReference>
<dbReference type="InterPro" id="IPR026019">
    <property type="entry name" value="Ribul_P_3_epim"/>
</dbReference>
<dbReference type="NCBIfam" id="TIGR01163">
    <property type="entry name" value="rpe"/>
    <property type="match status" value="1"/>
</dbReference>
<evidence type="ECO:0000256" key="7">
    <source>
        <dbReference type="ARBA" id="ARBA00013188"/>
    </source>
</evidence>
<dbReference type="GO" id="GO:0004750">
    <property type="term" value="F:D-ribulose-phosphate 3-epimerase activity"/>
    <property type="evidence" value="ECO:0007669"/>
    <property type="project" value="UniProtKB-UniRule"/>
</dbReference>
<comment type="cofactor">
    <cofactor evidence="10 13">
        <name>a divalent metal cation</name>
        <dbReference type="ChEBI" id="CHEBI:60240"/>
    </cofactor>
    <text evidence="10 13">Binds 1 divalent metal cation per subunit.</text>
</comment>
<feature type="binding site" evidence="10 14">
    <location>
        <begin position="197"/>
        <end position="198"/>
    </location>
    <ligand>
        <name>substrate</name>
    </ligand>
</feature>
<feature type="binding site" evidence="10 13">
    <location>
        <position position="65"/>
    </location>
    <ligand>
        <name>a divalent metal cation</name>
        <dbReference type="ChEBI" id="CHEBI:60240"/>
    </ligand>
</feature>
<dbReference type="KEGG" id="pib:BBD41_05150"/>
<feature type="active site" description="Proton donor" evidence="10 12">
    <location>
        <position position="175"/>
    </location>
</feature>
<keyword evidence="13" id="KW-0862">Zinc</keyword>
<dbReference type="GO" id="GO:0005737">
    <property type="term" value="C:cytoplasm"/>
    <property type="evidence" value="ECO:0007669"/>
    <property type="project" value="UniProtKB-ARBA"/>
</dbReference>
<keyword evidence="9 10" id="KW-0413">Isomerase</keyword>
<evidence type="ECO:0000256" key="8">
    <source>
        <dbReference type="ARBA" id="ARBA00022723"/>
    </source>
</evidence>
<feature type="binding site" evidence="10 13">
    <location>
        <position position="175"/>
    </location>
    <ligand>
        <name>a divalent metal cation</name>
        <dbReference type="ChEBI" id="CHEBI:60240"/>
    </ligand>
</feature>
<evidence type="ECO:0000256" key="3">
    <source>
        <dbReference type="ARBA" id="ARBA00001941"/>
    </source>
</evidence>
<evidence type="ECO:0000256" key="12">
    <source>
        <dbReference type="PIRSR" id="PIRSR001461-1"/>
    </source>
</evidence>
<dbReference type="GO" id="GO:0006098">
    <property type="term" value="P:pentose-phosphate shunt"/>
    <property type="evidence" value="ECO:0007669"/>
    <property type="project" value="UniProtKB-UniRule"/>
</dbReference>
<dbReference type="EC" id="5.1.3.1" evidence="7 10"/>
<evidence type="ECO:0000256" key="10">
    <source>
        <dbReference type="HAMAP-Rule" id="MF_02227"/>
    </source>
</evidence>
<evidence type="ECO:0000256" key="6">
    <source>
        <dbReference type="ARBA" id="ARBA00009541"/>
    </source>
</evidence>
<dbReference type="PANTHER" id="PTHR11749">
    <property type="entry name" value="RIBULOSE-5-PHOSPHATE-3-EPIMERASE"/>
    <property type="match status" value="1"/>
</dbReference>
<dbReference type="RefSeq" id="WP_099476904.1">
    <property type="nucleotide sequence ID" value="NZ_CP016809.1"/>
</dbReference>
<dbReference type="FunFam" id="3.20.20.70:FF:000004">
    <property type="entry name" value="Ribulose-phosphate 3-epimerase"/>
    <property type="match status" value="1"/>
</dbReference>
<feature type="binding site" evidence="10 14">
    <location>
        <begin position="141"/>
        <end position="144"/>
    </location>
    <ligand>
        <name>substrate</name>
    </ligand>
</feature>
<comment type="cofactor">
    <cofactor evidence="4">
        <name>Zn(2+)</name>
        <dbReference type="ChEBI" id="CHEBI:29105"/>
    </cofactor>
</comment>
<dbReference type="Pfam" id="PF00834">
    <property type="entry name" value="Ribul_P_3_epim"/>
    <property type="match status" value="1"/>
</dbReference>
<evidence type="ECO:0000256" key="1">
    <source>
        <dbReference type="ARBA" id="ARBA00001782"/>
    </source>
</evidence>
<dbReference type="InterPro" id="IPR000056">
    <property type="entry name" value="Ribul_P_3_epim-like"/>
</dbReference>
<evidence type="ECO:0000256" key="14">
    <source>
        <dbReference type="PIRSR" id="PIRSR001461-3"/>
    </source>
</evidence>
<keyword evidence="13" id="KW-0170">Cobalt</keyword>
<evidence type="ECO:0000256" key="11">
    <source>
        <dbReference type="PIRNR" id="PIRNR001461"/>
    </source>
</evidence>
<evidence type="ECO:0000256" key="4">
    <source>
        <dbReference type="ARBA" id="ARBA00001947"/>
    </source>
</evidence>
<dbReference type="InterPro" id="IPR011060">
    <property type="entry name" value="RibuloseP-bd_barrel"/>
</dbReference>
<comment type="function">
    <text evidence="10">Catalyzes the reversible epimerization of D-ribulose 5-phosphate to D-xylulose 5-phosphate.</text>
</comment>
<comment type="pathway">
    <text evidence="10">Carbohydrate degradation.</text>
</comment>
<dbReference type="EMBL" id="CP016809">
    <property type="protein sequence ID" value="ANY72027.1"/>
    <property type="molecule type" value="Genomic_DNA"/>
</dbReference>
<evidence type="ECO:0000256" key="9">
    <source>
        <dbReference type="ARBA" id="ARBA00023235"/>
    </source>
</evidence>
<keyword evidence="13" id="KW-0464">Manganese</keyword>
<dbReference type="PROSITE" id="PS01085">
    <property type="entry name" value="RIBUL_P_3_EPIMER_1"/>
    <property type="match status" value="1"/>
</dbReference>
<feature type="binding site" evidence="10 13">
    <location>
        <position position="32"/>
    </location>
    <ligand>
        <name>a divalent metal cation</name>
        <dbReference type="ChEBI" id="CHEBI:60240"/>
    </ligand>
</feature>
<feature type="binding site" evidence="10 14">
    <location>
        <position position="65"/>
    </location>
    <ligand>
        <name>substrate</name>
    </ligand>
</feature>
<dbReference type="HAMAP" id="MF_02227">
    <property type="entry name" value="RPE"/>
    <property type="match status" value="1"/>
</dbReference>
<reference evidence="15" key="1">
    <citation type="submission" date="2016-08" db="EMBL/GenBank/DDBJ databases">
        <title>Complete Genome Seqeunce of Paenibacillus sp. nov. IHBB 9852 from high altitute lake of Indian trans-Himalayas.</title>
        <authorList>
            <person name="Kiran S."/>
            <person name="Swarnkar M.K."/>
            <person name="Rana A."/>
            <person name="Tewari R."/>
            <person name="Gulati A."/>
        </authorList>
    </citation>
    <scope>NUCLEOTIDE SEQUENCE [LARGE SCALE GENOMIC DNA]</scope>
    <source>
        <strain evidence="15">IHBB 9852</strain>
    </source>
</reference>
<evidence type="ECO:0000313" key="15">
    <source>
        <dbReference type="EMBL" id="ANY72027.1"/>
    </source>
</evidence>